<dbReference type="Pfam" id="PF08241">
    <property type="entry name" value="Methyltransf_11"/>
    <property type="match status" value="1"/>
</dbReference>
<dbReference type="InterPro" id="IPR013216">
    <property type="entry name" value="Methyltransf_11"/>
</dbReference>
<dbReference type="SUPFAM" id="SSF53335">
    <property type="entry name" value="S-adenosyl-L-methionine-dependent methyltransferases"/>
    <property type="match status" value="1"/>
</dbReference>
<gene>
    <name evidence="2" type="ORF">DWW32_08085</name>
</gene>
<dbReference type="GO" id="GO:0032259">
    <property type="term" value="P:methylation"/>
    <property type="evidence" value="ECO:0007669"/>
    <property type="project" value="UniProtKB-KW"/>
</dbReference>
<keyword evidence="2" id="KW-0808">Transferase</keyword>
<evidence type="ECO:0000313" key="2">
    <source>
        <dbReference type="EMBL" id="RGU90744.1"/>
    </source>
</evidence>
<dbReference type="InterPro" id="IPR029063">
    <property type="entry name" value="SAM-dependent_MTases_sf"/>
</dbReference>
<dbReference type="Proteomes" id="UP000265489">
    <property type="component" value="Unassembled WGS sequence"/>
</dbReference>
<evidence type="ECO:0000259" key="1">
    <source>
        <dbReference type="Pfam" id="PF08241"/>
    </source>
</evidence>
<organism evidence="2 3">
    <name type="scientific">Holdemanella biformis</name>
    <dbReference type="NCBI Taxonomy" id="1735"/>
    <lineage>
        <taxon>Bacteria</taxon>
        <taxon>Bacillati</taxon>
        <taxon>Bacillota</taxon>
        <taxon>Erysipelotrichia</taxon>
        <taxon>Erysipelotrichales</taxon>
        <taxon>Erysipelotrichaceae</taxon>
        <taxon>Holdemanella</taxon>
    </lineage>
</organism>
<dbReference type="EMBL" id="QRYQ01000015">
    <property type="protein sequence ID" value="RGU90744.1"/>
    <property type="molecule type" value="Genomic_DNA"/>
</dbReference>
<name>A0A395W7W5_9FIRM</name>
<comment type="caution">
    <text evidence="2">The sequence shown here is derived from an EMBL/GenBank/DDBJ whole genome shotgun (WGS) entry which is preliminary data.</text>
</comment>
<dbReference type="Gene3D" id="3.40.50.150">
    <property type="entry name" value="Vaccinia Virus protein VP39"/>
    <property type="match status" value="1"/>
</dbReference>
<feature type="domain" description="Methyltransferase type 11" evidence="1">
    <location>
        <begin position="1"/>
        <end position="34"/>
    </location>
</feature>
<dbReference type="GO" id="GO:0008757">
    <property type="term" value="F:S-adenosylmethionine-dependent methyltransferase activity"/>
    <property type="evidence" value="ECO:0007669"/>
    <property type="project" value="InterPro"/>
</dbReference>
<proteinExistence type="predicted"/>
<evidence type="ECO:0000313" key="3">
    <source>
        <dbReference type="Proteomes" id="UP000265489"/>
    </source>
</evidence>
<accession>A0A395W7W5</accession>
<protein>
    <submittedName>
        <fullName evidence="2">Methyltransferase domain-containing protein</fullName>
    </submittedName>
</protein>
<reference evidence="2 3" key="1">
    <citation type="submission" date="2018-08" db="EMBL/GenBank/DDBJ databases">
        <title>A genome reference for cultivated species of the human gut microbiota.</title>
        <authorList>
            <person name="Zou Y."/>
            <person name="Xue W."/>
            <person name="Luo G."/>
        </authorList>
    </citation>
    <scope>NUCLEOTIDE SEQUENCE [LARGE SCALE GENOMIC DNA]</scope>
    <source>
        <strain evidence="2 3">AF15-20</strain>
    </source>
</reference>
<dbReference type="AlphaFoldDB" id="A0A395W7W5"/>
<sequence>MDLLVCTDSFHHYPNPQKAINEFYRVLEKNRYLLLADFWKPFPI</sequence>
<keyword evidence="2" id="KW-0489">Methyltransferase</keyword>